<dbReference type="Gene3D" id="3.40.50.410">
    <property type="entry name" value="von Willebrand factor, type A domain"/>
    <property type="match status" value="1"/>
</dbReference>
<name>A0A1I2MG27_9BACT</name>
<dbReference type="PANTHER" id="PTHR33608">
    <property type="entry name" value="BLL2464 PROTEIN"/>
    <property type="match status" value="1"/>
</dbReference>
<evidence type="ECO:0000259" key="1">
    <source>
        <dbReference type="Pfam" id="PF01882"/>
    </source>
</evidence>
<dbReference type="SUPFAM" id="SSF53300">
    <property type="entry name" value="vWA-like"/>
    <property type="match status" value="1"/>
</dbReference>
<dbReference type="Pfam" id="PF01882">
    <property type="entry name" value="DUF58"/>
    <property type="match status" value="1"/>
</dbReference>
<sequence length="293" mass="33723">MKELVKKLRKYEIRIRKAINTQMHGDFHSVFKGTGLEFDDVRAYQYGDDVRSIDWNVSAKGLGTYVKTYREEKEQSVFLMLDVSASQRIGTGEQQKLDVGKEICGVLGLSAARQHSQIGIICFSDKKEKYLKPAKGIQQAYAIIKALSELEPKSNKTNLAAGIKLTLDIIKRRSIILLLSDFIDTAYEKELSMLARHHDLIVLHLRDVREQQLPPMGIIPILDKETGRTLWLNTSGEEFRKRYLAQYQENQEQLVRICQKYQANYLAINTNEDYVPQLVNLFRLRNKSIKKSA</sequence>
<reference evidence="3" key="1">
    <citation type="submission" date="2016-10" db="EMBL/GenBank/DDBJ databases">
        <authorList>
            <person name="Varghese N."/>
            <person name="Submissions S."/>
        </authorList>
    </citation>
    <scope>NUCLEOTIDE SEQUENCE [LARGE SCALE GENOMIC DNA]</scope>
    <source>
        <strain evidence="3">LP51</strain>
    </source>
</reference>
<dbReference type="STRING" id="1436961.SAMN05421739_101301"/>
<evidence type="ECO:0000313" key="3">
    <source>
        <dbReference type="Proteomes" id="UP000198724"/>
    </source>
</evidence>
<feature type="domain" description="DUF58" evidence="1">
    <location>
        <begin position="40"/>
        <end position="252"/>
    </location>
</feature>
<gene>
    <name evidence="2" type="ORF">SAMN05421739_101301</name>
</gene>
<dbReference type="Proteomes" id="UP000198724">
    <property type="component" value="Unassembled WGS sequence"/>
</dbReference>
<dbReference type="EMBL" id="FOOT01000001">
    <property type="protein sequence ID" value="SFF89948.1"/>
    <property type="molecule type" value="Genomic_DNA"/>
</dbReference>
<organism evidence="2 3">
    <name type="scientific">Pontibacter chinhatensis</name>
    <dbReference type="NCBI Taxonomy" id="1436961"/>
    <lineage>
        <taxon>Bacteria</taxon>
        <taxon>Pseudomonadati</taxon>
        <taxon>Bacteroidota</taxon>
        <taxon>Cytophagia</taxon>
        <taxon>Cytophagales</taxon>
        <taxon>Hymenobacteraceae</taxon>
        <taxon>Pontibacter</taxon>
    </lineage>
</organism>
<dbReference type="OrthoDB" id="9776116at2"/>
<dbReference type="RefSeq" id="WP_092098314.1">
    <property type="nucleotide sequence ID" value="NZ_FOOT01000001.1"/>
</dbReference>
<protein>
    <recommendedName>
        <fullName evidence="1">DUF58 domain-containing protein</fullName>
    </recommendedName>
</protein>
<dbReference type="AlphaFoldDB" id="A0A1I2MG27"/>
<dbReference type="InterPro" id="IPR036465">
    <property type="entry name" value="vWFA_dom_sf"/>
</dbReference>
<keyword evidence="3" id="KW-1185">Reference proteome</keyword>
<proteinExistence type="predicted"/>
<dbReference type="CDD" id="cd00198">
    <property type="entry name" value="vWFA"/>
    <property type="match status" value="1"/>
</dbReference>
<accession>A0A1I2MG27</accession>
<dbReference type="InterPro" id="IPR002881">
    <property type="entry name" value="DUF58"/>
</dbReference>
<dbReference type="PANTHER" id="PTHR33608:SF6">
    <property type="entry name" value="BLL2464 PROTEIN"/>
    <property type="match status" value="1"/>
</dbReference>
<evidence type="ECO:0000313" key="2">
    <source>
        <dbReference type="EMBL" id="SFF89948.1"/>
    </source>
</evidence>